<evidence type="ECO:0000256" key="1">
    <source>
        <dbReference type="SAM" id="MobiDB-lite"/>
    </source>
</evidence>
<dbReference type="PANTHER" id="PTHR46928:SF1">
    <property type="entry name" value="MESENCHYME-SPECIFIC CELL SURFACE GLYCOPROTEIN"/>
    <property type="match status" value="1"/>
</dbReference>
<dbReference type="InterPro" id="IPR052956">
    <property type="entry name" value="Mesenchyme-surface_protein"/>
</dbReference>
<dbReference type="Pfam" id="PF22494">
    <property type="entry name" value="choice_anch_I"/>
    <property type="match status" value="1"/>
</dbReference>
<feature type="region of interest" description="Disordered" evidence="1">
    <location>
        <begin position="646"/>
        <end position="677"/>
    </location>
</feature>
<reference evidence="4" key="1">
    <citation type="submission" date="2021-01" db="EMBL/GenBank/DDBJ databases">
        <authorList>
            <person name="Corre E."/>
            <person name="Pelletier E."/>
            <person name="Niang G."/>
            <person name="Scheremetjew M."/>
            <person name="Finn R."/>
            <person name="Kale V."/>
            <person name="Holt S."/>
            <person name="Cochrane G."/>
            <person name="Meng A."/>
            <person name="Brown T."/>
            <person name="Cohen L."/>
        </authorList>
    </citation>
    <scope>NUCLEOTIDE SEQUENCE</scope>
    <source>
        <strain evidence="4">CCMP3105</strain>
    </source>
</reference>
<dbReference type="PANTHER" id="PTHR46928">
    <property type="entry name" value="MESENCHYME-SPECIFIC CELL SURFACE GLYCOPROTEIN"/>
    <property type="match status" value="1"/>
</dbReference>
<evidence type="ECO:0000256" key="2">
    <source>
        <dbReference type="SAM" id="SignalP"/>
    </source>
</evidence>
<dbReference type="InterPro" id="IPR055188">
    <property type="entry name" value="Choice_anch_I"/>
</dbReference>
<keyword evidence="2" id="KW-0732">Signal</keyword>
<name>A0A7S4VTP5_9DINO</name>
<gene>
    <name evidence="4" type="ORF">AMON00008_LOCUS29597</name>
</gene>
<feature type="signal peptide" evidence="2">
    <location>
        <begin position="1"/>
        <end position="20"/>
    </location>
</feature>
<evidence type="ECO:0000313" key="4">
    <source>
        <dbReference type="EMBL" id="CAE4602241.1"/>
    </source>
</evidence>
<proteinExistence type="predicted"/>
<accession>A0A7S4VTP5</accession>
<feature type="domain" description="Choice-of-anchor I" evidence="3">
    <location>
        <begin position="271"/>
        <end position="469"/>
    </location>
</feature>
<evidence type="ECO:0000259" key="3">
    <source>
        <dbReference type="Pfam" id="PF22494"/>
    </source>
</evidence>
<protein>
    <recommendedName>
        <fullName evidence="3">Choice-of-anchor I domain-containing protein</fullName>
    </recommendedName>
</protein>
<dbReference type="SUPFAM" id="SSF75011">
    <property type="entry name" value="3-carboxy-cis,cis-mucoante lactonizing enzyme"/>
    <property type="match status" value="1"/>
</dbReference>
<dbReference type="AlphaFoldDB" id="A0A7S4VTP5"/>
<dbReference type="EMBL" id="HBNR01042567">
    <property type="protein sequence ID" value="CAE4602241.1"/>
    <property type="molecule type" value="Transcribed_RNA"/>
</dbReference>
<feature type="compositionally biased region" description="Low complexity" evidence="1">
    <location>
        <begin position="655"/>
        <end position="677"/>
    </location>
</feature>
<feature type="chain" id="PRO_5030504474" description="Choice-of-anchor I domain-containing protein" evidence="2">
    <location>
        <begin position="21"/>
        <end position="713"/>
    </location>
</feature>
<organism evidence="4">
    <name type="scientific">Alexandrium monilatum</name>
    <dbReference type="NCBI Taxonomy" id="311494"/>
    <lineage>
        <taxon>Eukaryota</taxon>
        <taxon>Sar</taxon>
        <taxon>Alveolata</taxon>
        <taxon>Dinophyceae</taxon>
        <taxon>Gonyaulacales</taxon>
        <taxon>Pyrocystaceae</taxon>
        <taxon>Alexandrium</taxon>
    </lineage>
</organism>
<sequence length="713" mass="73999">MPCSRALAGLMLAAATAAWAEPRRLGSTPSVTSTDPNIRRPSDFKMASRVYVPYGLGTGYAFGMGAAEQIAYDYQQRYAYAVSEQGYVNVVDLDNASAPQVLPALAVDLSGSKLTDIEVCSQLNIMFVAMGAADTVSNGEVRIYSTVQRSAPATPQLRHTEAVGPLPDMVKPNSDCTKVAVANEGEGKMVNGALVDPEGSVDILTVTPSGSSFSVSRERVALGSHSSDDPLIAMGVHLPLPLKAMEYWDDHSSESGSLDFSSARSSYTPRMNLEPECLTWSPDDSKVYVNLQENNAIATVNVPASGAPTFGGLHALGLKDHSTVGIDVVKDGACTMATYAGFKALRMPDAIQAVRVDGTDYVLTANEGDDKEYGNFEEKQKLNDVFGSDGSAQMTGMTAAAAASTTAQAVRAVSSKMRITVGSSAVDYSNSNAPNIQHVVAMGGRGISIFRDTSSGLQLAWDSGSSFETKLCEHYAWSHNGIQDEEFAPVNGVLYNSSSSSLQGTISEMNDPGVDGCSDGGDGRPGACPLGQTVDERSAKDGAGTEAIVAGVACGSLIAVTATEKSGVAFVYDITSIASPALLFVRHLSPASRTKNPGVAYASRELGEVDPEAMEFVEAARSPTGRPGVLFAGAWSGTLSFWEFECPPEASTTPQSGDGSGSSTSQQNGGSGSGASTTVVVSRAARAGGLLPPLLALPLLSLLSPALPGPGCA</sequence>